<proteinExistence type="inferred from homology"/>
<dbReference type="PANTHER" id="PTHR30193:SF1">
    <property type="entry name" value="ABC TRANSPORTER PERMEASE PROTEIN YESP-RELATED"/>
    <property type="match status" value="1"/>
</dbReference>
<dbReference type="InterPro" id="IPR035906">
    <property type="entry name" value="MetI-like_sf"/>
</dbReference>
<dbReference type="Proteomes" id="UP000245720">
    <property type="component" value="Unassembled WGS sequence"/>
</dbReference>
<dbReference type="EMBL" id="QGDI01000012">
    <property type="protein sequence ID" value="PWJ10731.1"/>
    <property type="molecule type" value="Genomic_DNA"/>
</dbReference>
<evidence type="ECO:0000313" key="9">
    <source>
        <dbReference type="EMBL" id="PWJ10731.1"/>
    </source>
</evidence>
<feature type="transmembrane region" description="Helical" evidence="7">
    <location>
        <begin position="154"/>
        <end position="178"/>
    </location>
</feature>
<protein>
    <submittedName>
        <fullName evidence="9">Oligogalacturonide transport system permease protein</fullName>
    </submittedName>
</protein>
<evidence type="ECO:0000256" key="1">
    <source>
        <dbReference type="ARBA" id="ARBA00004651"/>
    </source>
</evidence>
<evidence type="ECO:0000256" key="6">
    <source>
        <dbReference type="ARBA" id="ARBA00023136"/>
    </source>
</evidence>
<dbReference type="InterPro" id="IPR000515">
    <property type="entry name" value="MetI-like"/>
</dbReference>
<feature type="transmembrane region" description="Helical" evidence="7">
    <location>
        <begin position="199"/>
        <end position="218"/>
    </location>
</feature>
<keyword evidence="2 7" id="KW-0813">Transport</keyword>
<evidence type="ECO:0000259" key="8">
    <source>
        <dbReference type="PROSITE" id="PS50928"/>
    </source>
</evidence>
<organism evidence="9 10">
    <name type="scientific">Ruminococcus flavefaciens</name>
    <dbReference type="NCBI Taxonomy" id="1265"/>
    <lineage>
        <taxon>Bacteria</taxon>
        <taxon>Bacillati</taxon>
        <taxon>Bacillota</taxon>
        <taxon>Clostridia</taxon>
        <taxon>Eubacteriales</taxon>
        <taxon>Oscillospiraceae</taxon>
        <taxon>Ruminococcus</taxon>
    </lineage>
</organism>
<sequence length="292" mass="32231">MKTRTYRNPTGVSRYTGLLLISPFIIGALLLIVYPFVSSFITGLTDGNSFVGFENYKHILSDGQIRNSAAVTLKYALILVPLKLTVSLAVALLLNMELRGIGIFRTAFYIPSILGANLAVIIMWQYLFTSEGLVNQLLGAVGISPVSWYGDPNAALFMIVLLRLWEFGSTMIIFLAALRDIPKELYEAARVDGCGRARAFFSITLPQIKNVIFINLVLQTIAAMQEFNAPYILTGGGPLGKTRTIGMSIYEEMFTYGDAGTANALSWLLFVLIALIVFIMYRVTGTLRRDGR</sequence>
<evidence type="ECO:0000313" key="10">
    <source>
        <dbReference type="Proteomes" id="UP000245720"/>
    </source>
</evidence>
<dbReference type="SUPFAM" id="SSF161098">
    <property type="entry name" value="MetI-like"/>
    <property type="match status" value="1"/>
</dbReference>
<feature type="transmembrane region" description="Helical" evidence="7">
    <location>
        <begin position="264"/>
        <end position="283"/>
    </location>
</feature>
<dbReference type="STRING" id="1265.SAMN02910280_0625"/>
<dbReference type="OrthoDB" id="9788108at2"/>
<feature type="domain" description="ABC transmembrane type-1" evidence="8">
    <location>
        <begin position="69"/>
        <end position="280"/>
    </location>
</feature>
<comment type="similarity">
    <text evidence="7">Belongs to the binding-protein-dependent transport system permease family.</text>
</comment>
<feature type="transmembrane region" description="Helical" evidence="7">
    <location>
        <begin position="106"/>
        <end position="127"/>
    </location>
</feature>
<feature type="transmembrane region" description="Helical" evidence="7">
    <location>
        <begin position="12"/>
        <end position="37"/>
    </location>
</feature>
<evidence type="ECO:0000256" key="3">
    <source>
        <dbReference type="ARBA" id="ARBA00022475"/>
    </source>
</evidence>
<dbReference type="PROSITE" id="PS50928">
    <property type="entry name" value="ABC_TM1"/>
    <property type="match status" value="1"/>
</dbReference>
<dbReference type="GO" id="GO:0005886">
    <property type="term" value="C:plasma membrane"/>
    <property type="evidence" value="ECO:0007669"/>
    <property type="project" value="UniProtKB-SubCell"/>
</dbReference>
<comment type="subcellular location">
    <subcellularLocation>
        <location evidence="1 7">Cell membrane</location>
        <topology evidence="1 7">Multi-pass membrane protein</topology>
    </subcellularLocation>
</comment>
<dbReference type="CDD" id="cd06261">
    <property type="entry name" value="TM_PBP2"/>
    <property type="match status" value="1"/>
</dbReference>
<dbReference type="PANTHER" id="PTHR30193">
    <property type="entry name" value="ABC TRANSPORTER PERMEASE PROTEIN"/>
    <property type="match status" value="1"/>
</dbReference>
<dbReference type="AlphaFoldDB" id="A0A315XYE9"/>
<reference evidence="9 10" key="1">
    <citation type="submission" date="2018-05" db="EMBL/GenBank/DDBJ databases">
        <title>The Hungate 1000. A catalogue of reference genomes from the rumen microbiome.</title>
        <authorList>
            <person name="Kelly W."/>
        </authorList>
    </citation>
    <scope>NUCLEOTIDE SEQUENCE [LARGE SCALE GENOMIC DNA]</scope>
    <source>
        <strain evidence="9 10">SAb67</strain>
    </source>
</reference>
<evidence type="ECO:0000256" key="7">
    <source>
        <dbReference type="RuleBase" id="RU363032"/>
    </source>
</evidence>
<dbReference type="RefSeq" id="WP_109727483.1">
    <property type="nucleotide sequence ID" value="NZ_QGDI01000012.1"/>
</dbReference>
<dbReference type="GO" id="GO:0055085">
    <property type="term" value="P:transmembrane transport"/>
    <property type="evidence" value="ECO:0007669"/>
    <property type="project" value="InterPro"/>
</dbReference>
<keyword evidence="3" id="KW-1003">Cell membrane</keyword>
<evidence type="ECO:0000256" key="2">
    <source>
        <dbReference type="ARBA" id="ARBA00022448"/>
    </source>
</evidence>
<keyword evidence="4 7" id="KW-0812">Transmembrane</keyword>
<name>A0A315XYE9_RUMFL</name>
<dbReference type="InterPro" id="IPR051393">
    <property type="entry name" value="ABC_transporter_permease"/>
</dbReference>
<accession>A0A315XYE9</accession>
<dbReference type="Pfam" id="PF00528">
    <property type="entry name" value="BPD_transp_1"/>
    <property type="match status" value="1"/>
</dbReference>
<evidence type="ECO:0000256" key="4">
    <source>
        <dbReference type="ARBA" id="ARBA00022692"/>
    </source>
</evidence>
<keyword evidence="5 7" id="KW-1133">Transmembrane helix</keyword>
<gene>
    <name evidence="9" type="ORF">IE37_02765</name>
</gene>
<feature type="transmembrane region" description="Helical" evidence="7">
    <location>
        <begin position="75"/>
        <end position="94"/>
    </location>
</feature>
<keyword evidence="6 7" id="KW-0472">Membrane</keyword>
<dbReference type="Gene3D" id="1.10.3720.10">
    <property type="entry name" value="MetI-like"/>
    <property type="match status" value="1"/>
</dbReference>
<evidence type="ECO:0000256" key="5">
    <source>
        <dbReference type="ARBA" id="ARBA00022989"/>
    </source>
</evidence>
<comment type="caution">
    <text evidence="9">The sequence shown here is derived from an EMBL/GenBank/DDBJ whole genome shotgun (WGS) entry which is preliminary data.</text>
</comment>